<organism evidence="2 3">
    <name type="scientific">Phialemonium thermophilum</name>
    <dbReference type="NCBI Taxonomy" id="223376"/>
    <lineage>
        <taxon>Eukaryota</taxon>
        <taxon>Fungi</taxon>
        <taxon>Dikarya</taxon>
        <taxon>Ascomycota</taxon>
        <taxon>Pezizomycotina</taxon>
        <taxon>Sordariomycetes</taxon>
        <taxon>Sordariomycetidae</taxon>
        <taxon>Cephalothecales</taxon>
        <taxon>Cephalothecaceae</taxon>
        <taxon>Phialemonium</taxon>
    </lineage>
</organism>
<feature type="signal peptide" evidence="1">
    <location>
        <begin position="1"/>
        <end position="31"/>
    </location>
</feature>
<evidence type="ECO:0008006" key="4">
    <source>
        <dbReference type="Google" id="ProtNLM"/>
    </source>
</evidence>
<keyword evidence="1" id="KW-0732">Signal</keyword>
<dbReference type="EMBL" id="JAZHXJ010000528">
    <property type="protein sequence ID" value="KAL1858224.1"/>
    <property type="molecule type" value="Genomic_DNA"/>
</dbReference>
<accession>A0ABR3WC43</accession>
<proteinExistence type="predicted"/>
<protein>
    <recommendedName>
        <fullName evidence="4">Secreted protein</fullName>
    </recommendedName>
</protein>
<feature type="chain" id="PRO_5046540109" description="Secreted protein" evidence="1">
    <location>
        <begin position="32"/>
        <end position="106"/>
    </location>
</feature>
<evidence type="ECO:0000313" key="3">
    <source>
        <dbReference type="Proteomes" id="UP001586593"/>
    </source>
</evidence>
<evidence type="ECO:0000256" key="1">
    <source>
        <dbReference type="SAM" id="SignalP"/>
    </source>
</evidence>
<sequence>MPSFAKYRQNAKPPALLVNLLCISIFHCLCSFHPATRVVRVGWIPHAHRFGVRKEKSVSESELRARRATRKIRRHGASDATARFGIQMCTPNDAAVYNYRGARTKS</sequence>
<keyword evidence="3" id="KW-1185">Reference proteome</keyword>
<reference evidence="2 3" key="1">
    <citation type="journal article" date="2024" name="Commun. Biol.">
        <title>Comparative genomic analysis of thermophilic fungi reveals convergent evolutionary adaptations and gene losses.</title>
        <authorList>
            <person name="Steindorff A.S."/>
            <person name="Aguilar-Pontes M.V."/>
            <person name="Robinson A.J."/>
            <person name="Andreopoulos B."/>
            <person name="LaButti K."/>
            <person name="Kuo A."/>
            <person name="Mondo S."/>
            <person name="Riley R."/>
            <person name="Otillar R."/>
            <person name="Haridas S."/>
            <person name="Lipzen A."/>
            <person name="Grimwood J."/>
            <person name="Schmutz J."/>
            <person name="Clum A."/>
            <person name="Reid I.D."/>
            <person name="Moisan M.C."/>
            <person name="Butler G."/>
            <person name="Nguyen T.T.M."/>
            <person name="Dewar K."/>
            <person name="Conant G."/>
            <person name="Drula E."/>
            <person name="Henrissat B."/>
            <person name="Hansel C."/>
            <person name="Singer S."/>
            <person name="Hutchinson M.I."/>
            <person name="de Vries R.P."/>
            <person name="Natvig D.O."/>
            <person name="Powell A.J."/>
            <person name="Tsang A."/>
            <person name="Grigoriev I.V."/>
        </authorList>
    </citation>
    <scope>NUCLEOTIDE SEQUENCE [LARGE SCALE GENOMIC DNA]</scope>
    <source>
        <strain evidence="2 3">ATCC 24622</strain>
    </source>
</reference>
<name>A0ABR3WC43_9PEZI</name>
<dbReference type="Proteomes" id="UP001586593">
    <property type="component" value="Unassembled WGS sequence"/>
</dbReference>
<comment type="caution">
    <text evidence="2">The sequence shown here is derived from an EMBL/GenBank/DDBJ whole genome shotgun (WGS) entry which is preliminary data.</text>
</comment>
<gene>
    <name evidence="2" type="ORF">VTK73DRAFT_7871</name>
</gene>
<evidence type="ECO:0000313" key="2">
    <source>
        <dbReference type="EMBL" id="KAL1858224.1"/>
    </source>
</evidence>